<evidence type="ECO:0000313" key="1">
    <source>
        <dbReference type="EMBL" id="KAJ9121408.1"/>
    </source>
</evidence>
<gene>
    <name evidence="1" type="ORF">QFC24_004746</name>
</gene>
<sequence>MKLSSIATLTSAIAVVLAPAAYAISGGYWPVSTPSTAQPWVIGQPNSVVWGMGGELGISEFDLQLHNFNKSIMTGFLLVAQNVPVKKWASGSRKGQYGGELAVSLPDTMATGNGFSLLFMDTKSGEVYYKTDKFPIYAAASSPSNYTTAELPSGTPATTAVITAMPNPTQEWGITVGVAVATGTVANQAGQAGSGSS</sequence>
<accession>A0ACC2XC64</accession>
<protein>
    <submittedName>
        <fullName evidence="1">Uncharacterized protein</fullName>
    </submittedName>
</protein>
<comment type="caution">
    <text evidence="1">The sequence shown here is derived from an EMBL/GenBank/DDBJ whole genome shotgun (WGS) entry which is preliminary data.</text>
</comment>
<evidence type="ECO:0000313" key="2">
    <source>
        <dbReference type="Proteomes" id="UP001234202"/>
    </source>
</evidence>
<organism evidence="1 2">
    <name type="scientific">Naganishia onofrii</name>
    <dbReference type="NCBI Taxonomy" id="1851511"/>
    <lineage>
        <taxon>Eukaryota</taxon>
        <taxon>Fungi</taxon>
        <taxon>Dikarya</taxon>
        <taxon>Basidiomycota</taxon>
        <taxon>Agaricomycotina</taxon>
        <taxon>Tremellomycetes</taxon>
        <taxon>Filobasidiales</taxon>
        <taxon>Filobasidiaceae</taxon>
        <taxon>Naganishia</taxon>
    </lineage>
</organism>
<dbReference type="EMBL" id="JASBWV010000017">
    <property type="protein sequence ID" value="KAJ9121408.1"/>
    <property type="molecule type" value="Genomic_DNA"/>
</dbReference>
<dbReference type="Proteomes" id="UP001234202">
    <property type="component" value="Unassembled WGS sequence"/>
</dbReference>
<reference evidence="1" key="1">
    <citation type="submission" date="2023-04" db="EMBL/GenBank/DDBJ databases">
        <title>Draft Genome sequencing of Naganishia species isolated from polar environments using Oxford Nanopore Technology.</title>
        <authorList>
            <person name="Leo P."/>
            <person name="Venkateswaran K."/>
        </authorList>
    </citation>
    <scope>NUCLEOTIDE SEQUENCE</scope>
    <source>
        <strain evidence="1">DBVPG 5303</strain>
    </source>
</reference>
<proteinExistence type="predicted"/>
<name>A0ACC2XC64_9TREE</name>
<keyword evidence="2" id="KW-1185">Reference proteome</keyword>